<evidence type="ECO:0000256" key="1">
    <source>
        <dbReference type="ARBA" id="ARBA00022448"/>
    </source>
</evidence>
<keyword evidence="2 6" id="KW-0349">Heme</keyword>
<evidence type="ECO:0000259" key="8">
    <source>
        <dbReference type="PROSITE" id="PS51007"/>
    </source>
</evidence>
<dbReference type="InterPro" id="IPR009056">
    <property type="entry name" value="Cyt_c-like_dom"/>
</dbReference>
<keyword evidence="11" id="KW-1185">Reference proteome</keyword>
<dbReference type="Pfam" id="PF00034">
    <property type="entry name" value="Cytochrom_C"/>
    <property type="match status" value="1"/>
</dbReference>
<dbReference type="InterPro" id="IPR050597">
    <property type="entry name" value="Cytochrome_c_Oxidase_Subunit"/>
</dbReference>
<keyword evidence="3 6" id="KW-0479">Metal-binding</keyword>
<evidence type="ECO:0000313" key="11">
    <source>
        <dbReference type="Proteomes" id="UP000305417"/>
    </source>
</evidence>
<dbReference type="GO" id="GO:0046872">
    <property type="term" value="F:metal ion binding"/>
    <property type="evidence" value="ECO:0007669"/>
    <property type="project" value="UniProtKB-KW"/>
</dbReference>
<evidence type="ECO:0000256" key="2">
    <source>
        <dbReference type="ARBA" id="ARBA00022617"/>
    </source>
</evidence>
<dbReference type="PROSITE" id="PS51007">
    <property type="entry name" value="CYTC"/>
    <property type="match status" value="1"/>
</dbReference>
<evidence type="ECO:0000256" key="7">
    <source>
        <dbReference type="SAM" id="SignalP"/>
    </source>
</evidence>
<feature type="domain" description="Cytochrome c" evidence="8">
    <location>
        <begin position="20"/>
        <end position="99"/>
    </location>
</feature>
<keyword evidence="4" id="KW-0249">Electron transport</keyword>
<evidence type="ECO:0000256" key="3">
    <source>
        <dbReference type="ARBA" id="ARBA00022723"/>
    </source>
</evidence>
<accession>A0A5J6RG42</accession>
<evidence type="ECO:0000256" key="4">
    <source>
        <dbReference type="ARBA" id="ARBA00022982"/>
    </source>
</evidence>
<evidence type="ECO:0000256" key="6">
    <source>
        <dbReference type="PROSITE-ProRule" id="PRU00433"/>
    </source>
</evidence>
<dbReference type="GO" id="GO:0009055">
    <property type="term" value="F:electron transfer activity"/>
    <property type="evidence" value="ECO:0007669"/>
    <property type="project" value="InterPro"/>
</dbReference>
<dbReference type="SUPFAM" id="SSF46626">
    <property type="entry name" value="Cytochrome c"/>
    <property type="match status" value="1"/>
</dbReference>
<name>A0A5J6RG42_9BACT</name>
<feature type="chain" id="PRO_5044621601" evidence="7">
    <location>
        <begin position="18"/>
        <end position="99"/>
    </location>
</feature>
<evidence type="ECO:0000313" key="10">
    <source>
        <dbReference type="EMBL" id="TLS97489.1"/>
    </source>
</evidence>
<sequence length="99" mass="11051">MKKLALSLFCLASMSFAVEYDAVRGEMLSLSCANCHGTNGKSTTTIPVIAGLDKNYMYQKLLDYKAGKSVGDTQMMQKHTKGFTDEELEQLSYYFSKVK</sequence>
<evidence type="ECO:0000313" key="12">
    <source>
        <dbReference type="Proteomes" id="UP000509513"/>
    </source>
</evidence>
<keyword evidence="7" id="KW-0732">Signal</keyword>
<dbReference type="STRING" id="1442598.GCA_000522465_01055"/>
<dbReference type="PANTHER" id="PTHR33751:SF9">
    <property type="entry name" value="CYTOCHROME C4"/>
    <property type="match status" value="1"/>
</dbReference>
<proteinExistence type="predicted"/>
<feature type="signal peptide" evidence="7">
    <location>
        <begin position="1"/>
        <end position="17"/>
    </location>
</feature>
<dbReference type="Proteomes" id="UP000305417">
    <property type="component" value="Unassembled WGS sequence"/>
</dbReference>
<dbReference type="GO" id="GO:0020037">
    <property type="term" value="F:heme binding"/>
    <property type="evidence" value="ECO:0007669"/>
    <property type="project" value="InterPro"/>
</dbReference>
<protein>
    <submittedName>
        <fullName evidence="10">C-type cytochrome</fullName>
    </submittedName>
    <submittedName>
        <fullName evidence="9">Cytochrome c</fullName>
    </submittedName>
</protein>
<evidence type="ECO:0000256" key="5">
    <source>
        <dbReference type="ARBA" id="ARBA00023004"/>
    </source>
</evidence>
<dbReference type="Gene3D" id="1.10.760.10">
    <property type="entry name" value="Cytochrome c-like domain"/>
    <property type="match status" value="1"/>
</dbReference>
<dbReference type="EMBL" id="CP054051">
    <property type="protein sequence ID" value="QKJ26915.1"/>
    <property type="molecule type" value="Genomic_DNA"/>
</dbReference>
<organism evidence="9 12">
    <name type="scientific">Aliarcobacter cibarius</name>
    <dbReference type="NCBI Taxonomy" id="255507"/>
    <lineage>
        <taxon>Bacteria</taxon>
        <taxon>Pseudomonadati</taxon>
        <taxon>Campylobacterota</taxon>
        <taxon>Epsilonproteobacteria</taxon>
        <taxon>Campylobacterales</taxon>
        <taxon>Arcobacteraceae</taxon>
        <taxon>Aliarcobacter</taxon>
    </lineage>
</organism>
<keyword evidence="1" id="KW-0813">Transport</keyword>
<dbReference type="AlphaFoldDB" id="A0A5J6RG42"/>
<dbReference type="EMBL" id="VBUC01000021">
    <property type="protein sequence ID" value="TLS97489.1"/>
    <property type="molecule type" value="Genomic_DNA"/>
</dbReference>
<dbReference type="OrthoDB" id="5340148at2"/>
<dbReference type="KEGG" id="acib:ACBT_1003"/>
<dbReference type="RefSeq" id="WP_024775182.1">
    <property type="nucleotide sequence ID" value="NZ_CP043857.1"/>
</dbReference>
<reference evidence="10 11" key="1">
    <citation type="submission" date="2019-05" db="EMBL/GenBank/DDBJ databases">
        <title>Arcobacter cibarius and Arcobacter thereius providing challenges in identification an antibiotic susceptibility and Quinolone resistance.</title>
        <authorList>
            <person name="Busch A."/>
            <person name="Hanel I."/>
            <person name="Hotzel H."/>
            <person name="Tomaso H."/>
        </authorList>
    </citation>
    <scope>NUCLEOTIDE SEQUENCE [LARGE SCALE GENOMIC DNA]</scope>
    <source>
        <strain evidence="10 11">16CS0831-2</strain>
    </source>
</reference>
<reference evidence="9 12" key="2">
    <citation type="submission" date="2020-05" db="EMBL/GenBank/DDBJ databases">
        <title>Complete genome sequencing of Campylobacter and Arcobacter type strains.</title>
        <authorList>
            <person name="Miller W.G."/>
            <person name="Yee E."/>
        </authorList>
    </citation>
    <scope>NUCLEOTIDE SEQUENCE [LARGE SCALE GENOMIC DNA]</scope>
    <source>
        <strain evidence="9 12">LMG 21996</strain>
    </source>
</reference>
<gene>
    <name evidence="9" type="ORF">ACBT_1003</name>
    <name evidence="10" type="ORF">FE247_08480</name>
</gene>
<dbReference type="PANTHER" id="PTHR33751">
    <property type="entry name" value="CBB3-TYPE CYTOCHROME C OXIDASE SUBUNIT FIXP"/>
    <property type="match status" value="1"/>
</dbReference>
<dbReference type="Proteomes" id="UP000509513">
    <property type="component" value="Chromosome"/>
</dbReference>
<dbReference type="InterPro" id="IPR036909">
    <property type="entry name" value="Cyt_c-like_dom_sf"/>
</dbReference>
<keyword evidence="5 6" id="KW-0408">Iron</keyword>
<evidence type="ECO:0000313" key="9">
    <source>
        <dbReference type="EMBL" id="QKJ26915.1"/>
    </source>
</evidence>